<keyword evidence="2" id="KW-1185">Reference proteome</keyword>
<dbReference type="AlphaFoldDB" id="A0A7H1J1B0"/>
<dbReference type="EMBL" id="CP061081">
    <property type="protein sequence ID" value="QNT04276.1"/>
    <property type="molecule type" value="Genomic_DNA"/>
</dbReference>
<dbReference type="OrthoDB" id="5906462at2"/>
<organism evidence="1 2">
    <name type="scientific">Marinomonas arctica</name>
    <dbReference type="NCBI Taxonomy" id="383750"/>
    <lineage>
        <taxon>Bacteria</taxon>
        <taxon>Pseudomonadati</taxon>
        <taxon>Pseudomonadota</taxon>
        <taxon>Gammaproteobacteria</taxon>
        <taxon>Oceanospirillales</taxon>
        <taxon>Oceanospirillaceae</taxon>
        <taxon>Marinomonas</taxon>
    </lineage>
</organism>
<evidence type="ECO:0000313" key="2">
    <source>
        <dbReference type="Proteomes" id="UP000516370"/>
    </source>
</evidence>
<dbReference type="RefSeq" id="WP_111609130.1">
    <property type="nucleotide sequence ID" value="NZ_BMLJ01000030.1"/>
</dbReference>
<dbReference type="KEGG" id="mard:IBG28_10985"/>
<name>A0A7H1J1B0_9GAMM</name>
<protein>
    <submittedName>
        <fullName evidence="1">Uncharacterized protein</fullName>
    </submittedName>
</protein>
<proteinExistence type="predicted"/>
<dbReference type="Proteomes" id="UP000516370">
    <property type="component" value="Chromosome"/>
</dbReference>
<gene>
    <name evidence="1" type="ORF">IBG28_10985</name>
</gene>
<dbReference type="PROSITE" id="PS51257">
    <property type="entry name" value="PROKAR_LIPOPROTEIN"/>
    <property type="match status" value="1"/>
</dbReference>
<sequence>MKFVYQRVLLVLVASVVLAGCASNKSLILVKNYAQQSQVVEEALLKEYEQTQEARIDAMLVQASREGISSNNLIVQRINNQGQVALLQNLLSFSQSIYMLSSENYDDELNSYSKQLNSSLSSISELSSSQASENSKVELVSTAINALARARTERARYQNLKEILIGSHDLIQSSFQSLSDELESWEVISKVSMEKELRTRLYLLNNPDRCELNNVARCAILSHSLEERIEAYRKAYTLKSKISALSVKFANLRSSLKAVQDLNSVLVTSLSQDDEFSKASLTSAFEITKAQLKKLKEFQNTL</sequence>
<reference evidence="1 2" key="1">
    <citation type="submission" date="2020-09" db="EMBL/GenBank/DDBJ databases">
        <title>Complete genome sequence of an Arctic sea ice bacterium Marinomonas arctica BSI20414.</title>
        <authorList>
            <person name="Liao L."/>
            <person name="Chen B."/>
        </authorList>
    </citation>
    <scope>NUCLEOTIDE SEQUENCE [LARGE SCALE GENOMIC DNA]</scope>
    <source>
        <strain evidence="1 2">BSI20414</strain>
    </source>
</reference>
<accession>A0A7H1J1B0</accession>
<evidence type="ECO:0000313" key="1">
    <source>
        <dbReference type="EMBL" id="QNT04276.1"/>
    </source>
</evidence>